<feature type="domain" description="Biotin-protein ligase N-terminal" evidence="5">
    <location>
        <begin position="329"/>
        <end position="499"/>
    </location>
</feature>
<dbReference type="AlphaFoldDB" id="A0A381U1B3"/>
<dbReference type="InterPro" id="IPR053138">
    <property type="entry name" value="N-alpha-Ac-DABA_deacetylase"/>
</dbReference>
<evidence type="ECO:0000313" key="7">
    <source>
        <dbReference type="EMBL" id="SVA20243.1"/>
    </source>
</evidence>
<reference evidence="7" key="1">
    <citation type="submission" date="2018-05" db="EMBL/GenBank/DDBJ databases">
        <authorList>
            <person name="Lanie J.A."/>
            <person name="Ng W.-L."/>
            <person name="Kazmierczak K.M."/>
            <person name="Andrzejewski T.M."/>
            <person name="Davidsen T.M."/>
            <person name="Wayne K.J."/>
            <person name="Tettelin H."/>
            <person name="Glass J.I."/>
            <person name="Rusch D."/>
            <person name="Podicherti R."/>
            <person name="Tsui H.-C.T."/>
            <person name="Winkler M.E."/>
        </authorList>
    </citation>
    <scope>NUCLEOTIDE SEQUENCE</scope>
</reference>
<dbReference type="InterPro" id="IPR029062">
    <property type="entry name" value="Class_I_gatase-like"/>
</dbReference>
<accession>A0A381U1B3</accession>
<evidence type="ECO:0000256" key="2">
    <source>
        <dbReference type="ARBA" id="ARBA00022723"/>
    </source>
</evidence>
<dbReference type="PANTHER" id="PTHR37326:SF1">
    <property type="entry name" value="BLL3975 PROTEIN"/>
    <property type="match status" value="1"/>
</dbReference>
<feature type="domain" description="Succinylglutamate desuccinylase/Aspartoacylase catalytic" evidence="6">
    <location>
        <begin position="66"/>
        <end position="168"/>
    </location>
</feature>
<dbReference type="SUPFAM" id="SSF53187">
    <property type="entry name" value="Zn-dependent exopeptidases"/>
    <property type="match status" value="1"/>
</dbReference>
<gene>
    <name evidence="7" type="ORF">METZ01_LOCUS73097</name>
</gene>
<dbReference type="Gene3D" id="3.40.630.10">
    <property type="entry name" value="Zn peptidases"/>
    <property type="match status" value="1"/>
</dbReference>
<dbReference type="GO" id="GO:0016788">
    <property type="term" value="F:hydrolase activity, acting on ester bonds"/>
    <property type="evidence" value="ECO:0007669"/>
    <property type="project" value="InterPro"/>
</dbReference>
<evidence type="ECO:0000256" key="1">
    <source>
        <dbReference type="ARBA" id="ARBA00001947"/>
    </source>
</evidence>
<dbReference type="SUPFAM" id="SSF52317">
    <property type="entry name" value="Class I glutamine amidotransferase-like"/>
    <property type="match status" value="1"/>
</dbReference>
<keyword evidence="2" id="KW-0479">Metal-binding</keyword>
<evidence type="ECO:0000256" key="3">
    <source>
        <dbReference type="ARBA" id="ARBA00022801"/>
    </source>
</evidence>
<name>A0A381U1B3_9ZZZZ</name>
<evidence type="ECO:0000256" key="4">
    <source>
        <dbReference type="ARBA" id="ARBA00022833"/>
    </source>
</evidence>
<dbReference type="InterPro" id="IPR019197">
    <property type="entry name" value="Biotin-prot_ligase_N"/>
</dbReference>
<evidence type="ECO:0000259" key="5">
    <source>
        <dbReference type="Pfam" id="PF09825"/>
    </source>
</evidence>
<dbReference type="GO" id="GO:0046872">
    <property type="term" value="F:metal ion binding"/>
    <property type="evidence" value="ECO:0007669"/>
    <property type="project" value="UniProtKB-KW"/>
</dbReference>
<protein>
    <submittedName>
        <fullName evidence="7">Uncharacterized protein</fullName>
    </submittedName>
</protein>
<dbReference type="PANTHER" id="PTHR37326">
    <property type="entry name" value="BLL3975 PROTEIN"/>
    <property type="match status" value="1"/>
</dbReference>
<keyword evidence="3" id="KW-0378">Hydrolase</keyword>
<evidence type="ECO:0000259" key="6">
    <source>
        <dbReference type="Pfam" id="PF24827"/>
    </source>
</evidence>
<dbReference type="EMBL" id="UINC01005272">
    <property type="protein sequence ID" value="SVA20243.1"/>
    <property type="molecule type" value="Genomic_DNA"/>
</dbReference>
<dbReference type="Gene3D" id="3.40.50.880">
    <property type="match status" value="1"/>
</dbReference>
<dbReference type="Pfam" id="PF09825">
    <property type="entry name" value="BPL_N"/>
    <property type="match status" value="1"/>
</dbReference>
<comment type="cofactor">
    <cofactor evidence="1">
        <name>Zn(2+)</name>
        <dbReference type="ChEBI" id="CHEBI:29105"/>
    </cofactor>
</comment>
<organism evidence="7">
    <name type="scientific">marine metagenome</name>
    <dbReference type="NCBI Taxonomy" id="408172"/>
    <lineage>
        <taxon>unclassified sequences</taxon>
        <taxon>metagenomes</taxon>
        <taxon>ecological metagenomes</taxon>
    </lineage>
</organism>
<keyword evidence="4" id="KW-0862">Zinc</keyword>
<sequence length="515" mass="56469">MKKLIFIAWPSDPFNYRSVQRLIIITVLWVGFILQAVAAETLSSGVLAKGTQWETAFYRRDSGVAGPVVLVTGGIHGNEPAGARAADQIRHWPLKKGRLIVVPRANIPGLKAGTRYMPGESKLLHNLNRNFPMTDGELAAKGVLATTLWEFVESSEPDWLIDLHEGIDFHQINSESVGSSIIDVKGEAAESVVPRMLQVVNAEISDPKKKLVRLRYPVNGSLARAAHERLQAVSMILETTSKDQPMSTRTRQHRLMMHTLLGQLGMIDGPAHLLLPADKSELRIAVYDAGGVGKRGPRNLDRVFSKTKSLMRRVGVADIRDGVLGQFDLVIFPGGSGSKQAAALEEEGREVVKQFVEAGGGYMGICAGAFLAASNYSWSLGISNHKTFCETIDVSGIGRKSMWFRGGSAPVTMELTDEGRTILGDFDGIFEVRYQNGPIMSPMDRQGLGNFRSLAHFRSEVSKYKPQEGTMINTPAVIVGEYGDGRVLCISPHPESTDALNRLVQNAVRWTARRR</sequence>
<dbReference type="InterPro" id="IPR055438">
    <property type="entry name" value="AstE_AspA_cat"/>
</dbReference>
<dbReference type="PROSITE" id="PS51273">
    <property type="entry name" value="GATASE_TYPE_1"/>
    <property type="match status" value="1"/>
</dbReference>
<dbReference type="Pfam" id="PF24827">
    <property type="entry name" value="AstE_AspA_cat"/>
    <property type="match status" value="1"/>
</dbReference>
<proteinExistence type="predicted"/>